<dbReference type="AlphaFoldDB" id="A0A9P6HEM4"/>
<dbReference type="OrthoDB" id="3301248at2759"/>
<evidence type="ECO:0000313" key="2">
    <source>
        <dbReference type="Proteomes" id="UP000736335"/>
    </source>
</evidence>
<protein>
    <submittedName>
        <fullName evidence="1">Uncharacterized protein</fullName>
    </submittedName>
</protein>
<sequence>MSSMRFSRGSLPGEFCVVFLRLYGQPLGLTCPPSQEEVMGMEWELLIPKLGDPEKLALVKENVGLISSGSSSHCADTLKLGLKKAFELKKEKRERPVKLRCSNSNCARHQDHPPYSSTAMNSPFCQHCFYSWGNYYLQCVSCGWDRTGSYSSCQGCGRRFI</sequence>
<keyword evidence="2" id="KW-1185">Reference proteome</keyword>
<comment type="caution">
    <text evidence="1">The sequence shown here is derived from an EMBL/GenBank/DDBJ whole genome shotgun (WGS) entry which is preliminary data.</text>
</comment>
<reference evidence="1" key="1">
    <citation type="journal article" date="2020" name="Nat. Commun.">
        <title>Large-scale genome sequencing of mycorrhizal fungi provides insights into the early evolution of symbiotic traits.</title>
        <authorList>
            <person name="Miyauchi S."/>
            <person name="Kiss E."/>
            <person name="Kuo A."/>
            <person name="Drula E."/>
            <person name="Kohler A."/>
            <person name="Sanchez-Garcia M."/>
            <person name="Morin E."/>
            <person name="Andreopoulos B."/>
            <person name="Barry K.W."/>
            <person name="Bonito G."/>
            <person name="Buee M."/>
            <person name="Carver A."/>
            <person name="Chen C."/>
            <person name="Cichocki N."/>
            <person name="Clum A."/>
            <person name="Culley D."/>
            <person name="Crous P.W."/>
            <person name="Fauchery L."/>
            <person name="Girlanda M."/>
            <person name="Hayes R.D."/>
            <person name="Keri Z."/>
            <person name="LaButti K."/>
            <person name="Lipzen A."/>
            <person name="Lombard V."/>
            <person name="Magnuson J."/>
            <person name="Maillard F."/>
            <person name="Murat C."/>
            <person name="Nolan M."/>
            <person name="Ohm R.A."/>
            <person name="Pangilinan J."/>
            <person name="Pereira M.F."/>
            <person name="Perotto S."/>
            <person name="Peter M."/>
            <person name="Pfister S."/>
            <person name="Riley R."/>
            <person name="Sitrit Y."/>
            <person name="Stielow J.B."/>
            <person name="Szollosi G."/>
            <person name="Zifcakova L."/>
            <person name="Stursova M."/>
            <person name="Spatafora J.W."/>
            <person name="Tedersoo L."/>
            <person name="Vaario L.M."/>
            <person name="Yamada A."/>
            <person name="Yan M."/>
            <person name="Wang P."/>
            <person name="Xu J."/>
            <person name="Bruns T."/>
            <person name="Baldrian P."/>
            <person name="Vilgalys R."/>
            <person name="Dunand C."/>
            <person name="Henrissat B."/>
            <person name="Grigoriev I.V."/>
            <person name="Hibbett D."/>
            <person name="Nagy L.G."/>
            <person name="Martin F.M."/>
        </authorList>
    </citation>
    <scope>NUCLEOTIDE SEQUENCE</scope>
    <source>
        <strain evidence="1">UH-Tt-Lm1</strain>
    </source>
</reference>
<gene>
    <name evidence="1" type="ORF">BJ322DRAFT_828555</name>
</gene>
<proteinExistence type="predicted"/>
<organism evidence="1 2">
    <name type="scientific">Thelephora terrestris</name>
    <dbReference type="NCBI Taxonomy" id="56493"/>
    <lineage>
        <taxon>Eukaryota</taxon>
        <taxon>Fungi</taxon>
        <taxon>Dikarya</taxon>
        <taxon>Basidiomycota</taxon>
        <taxon>Agaricomycotina</taxon>
        <taxon>Agaricomycetes</taxon>
        <taxon>Thelephorales</taxon>
        <taxon>Thelephoraceae</taxon>
        <taxon>Thelephora</taxon>
    </lineage>
</organism>
<name>A0A9P6HEM4_9AGAM</name>
<reference evidence="1" key="2">
    <citation type="submission" date="2020-11" db="EMBL/GenBank/DDBJ databases">
        <authorList>
            <consortium name="DOE Joint Genome Institute"/>
            <person name="Kuo A."/>
            <person name="Miyauchi S."/>
            <person name="Kiss E."/>
            <person name="Drula E."/>
            <person name="Kohler A."/>
            <person name="Sanchez-Garcia M."/>
            <person name="Andreopoulos B."/>
            <person name="Barry K.W."/>
            <person name="Bonito G."/>
            <person name="Buee M."/>
            <person name="Carver A."/>
            <person name="Chen C."/>
            <person name="Cichocki N."/>
            <person name="Clum A."/>
            <person name="Culley D."/>
            <person name="Crous P.W."/>
            <person name="Fauchery L."/>
            <person name="Girlanda M."/>
            <person name="Hayes R."/>
            <person name="Keri Z."/>
            <person name="Labutti K."/>
            <person name="Lipzen A."/>
            <person name="Lombard V."/>
            <person name="Magnuson J."/>
            <person name="Maillard F."/>
            <person name="Morin E."/>
            <person name="Murat C."/>
            <person name="Nolan M."/>
            <person name="Ohm R."/>
            <person name="Pangilinan J."/>
            <person name="Pereira M."/>
            <person name="Perotto S."/>
            <person name="Peter M."/>
            <person name="Riley R."/>
            <person name="Sitrit Y."/>
            <person name="Stielow B."/>
            <person name="Szollosi G."/>
            <person name="Zifcakova L."/>
            <person name="Stursova M."/>
            <person name="Spatafora J.W."/>
            <person name="Tedersoo L."/>
            <person name="Vaario L.-M."/>
            <person name="Yamada A."/>
            <person name="Yan M."/>
            <person name="Wang P."/>
            <person name="Xu J."/>
            <person name="Bruns T."/>
            <person name="Baldrian P."/>
            <person name="Vilgalys R."/>
            <person name="Henrissat B."/>
            <person name="Grigoriev I.V."/>
            <person name="Hibbett D."/>
            <person name="Nagy L.G."/>
            <person name="Martin F.M."/>
        </authorList>
    </citation>
    <scope>NUCLEOTIDE SEQUENCE</scope>
    <source>
        <strain evidence="1">UH-Tt-Lm1</strain>
    </source>
</reference>
<dbReference type="Proteomes" id="UP000736335">
    <property type="component" value="Unassembled WGS sequence"/>
</dbReference>
<dbReference type="EMBL" id="WIUZ02000007">
    <property type="protein sequence ID" value="KAF9785406.1"/>
    <property type="molecule type" value="Genomic_DNA"/>
</dbReference>
<accession>A0A9P6HEM4</accession>
<evidence type="ECO:0000313" key="1">
    <source>
        <dbReference type="EMBL" id="KAF9785406.1"/>
    </source>
</evidence>